<feature type="region of interest" description="Disordered" evidence="3">
    <location>
        <begin position="166"/>
        <end position="200"/>
    </location>
</feature>
<sequence>MVPQNILLLDSELLNRDLLGNHLRHAGFKVFACESCAEAGKLIPQKKIRLAIINSRFGEKAIKGIIGLLHSFEIDALVFLLSQQIPDADSLARMKVHDTIIKPYRLEEVGLKLKHAQELSALREAVRTCTERIRKLEDELKGYRSVEDQVKIPDLATVEVTAEDAFPSGNSQIDRNKKLSAAEQDPVTDEVPPEGSAAGEADVFTQIRKLDELKKAGILTDSEFNHKKKELLKRI</sequence>
<dbReference type="SUPFAM" id="SSF52172">
    <property type="entry name" value="CheY-like"/>
    <property type="match status" value="1"/>
</dbReference>
<dbReference type="GO" id="GO:0000160">
    <property type="term" value="P:phosphorelay signal transduction system"/>
    <property type="evidence" value="ECO:0007669"/>
    <property type="project" value="InterPro"/>
</dbReference>
<gene>
    <name evidence="5" type="ORF">A2Z86_06755</name>
</gene>
<dbReference type="Proteomes" id="UP000176992">
    <property type="component" value="Unassembled WGS sequence"/>
</dbReference>
<dbReference type="EMBL" id="MFIV01000035">
    <property type="protein sequence ID" value="OGF99230.1"/>
    <property type="molecule type" value="Genomic_DNA"/>
</dbReference>
<evidence type="ECO:0000256" key="1">
    <source>
        <dbReference type="PROSITE-ProRule" id="PRU00169"/>
    </source>
</evidence>
<protein>
    <recommendedName>
        <fullName evidence="4">Response regulatory domain-containing protein</fullName>
    </recommendedName>
</protein>
<accession>A0A1F5YGD1</accession>
<comment type="caution">
    <text evidence="1">Lacks conserved residue(s) required for the propagation of feature annotation.</text>
</comment>
<organism evidence="5 6">
    <name type="scientific">Candidatus Glassbacteria bacterium GWA2_58_10</name>
    <dbReference type="NCBI Taxonomy" id="1817865"/>
    <lineage>
        <taxon>Bacteria</taxon>
        <taxon>Candidatus Glassiibacteriota</taxon>
    </lineage>
</organism>
<dbReference type="InterPro" id="IPR001789">
    <property type="entry name" value="Sig_transdc_resp-reg_receiver"/>
</dbReference>
<evidence type="ECO:0000313" key="5">
    <source>
        <dbReference type="EMBL" id="OGF99230.1"/>
    </source>
</evidence>
<evidence type="ECO:0000259" key="4">
    <source>
        <dbReference type="PROSITE" id="PS50110"/>
    </source>
</evidence>
<reference evidence="5 6" key="1">
    <citation type="journal article" date="2016" name="Nat. Commun.">
        <title>Thousands of microbial genomes shed light on interconnected biogeochemical processes in an aquifer system.</title>
        <authorList>
            <person name="Anantharaman K."/>
            <person name="Brown C.T."/>
            <person name="Hug L.A."/>
            <person name="Sharon I."/>
            <person name="Castelle C.J."/>
            <person name="Probst A.J."/>
            <person name="Thomas B.C."/>
            <person name="Singh A."/>
            <person name="Wilkins M.J."/>
            <person name="Karaoz U."/>
            <person name="Brodie E.L."/>
            <person name="Williams K.H."/>
            <person name="Hubbard S.S."/>
            <person name="Banfield J.F."/>
        </authorList>
    </citation>
    <scope>NUCLEOTIDE SEQUENCE [LARGE SCALE GENOMIC DNA]</scope>
</reference>
<name>A0A1F5YGD1_9BACT</name>
<evidence type="ECO:0000313" key="6">
    <source>
        <dbReference type="Proteomes" id="UP000176992"/>
    </source>
</evidence>
<dbReference type="Gene3D" id="3.40.50.2300">
    <property type="match status" value="1"/>
</dbReference>
<evidence type="ECO:0000256" key="3">
    <source>
        <dbReference type="SAM" id="MobiDB-lite"/>
    </source>
</evidence>
<feature type="coiled-coil region" evidence="2">
    <location>
        <begin position="119"/>
        <end position="146"/>
    </location>
</feature>
<dbReference type="InterPro" id="IPR018649">
    <property type="entry name" value="SHOCT"/>
</dbReference>
<dbReference type="AlphaFoldDB" id="A0A1F5YGD1"/>
<feature type="domain" description="Response regulatory" evidence="4">
    <location>
        <begin position="5"/>
        <end position="117"/>
    </location>
</feature>
<dbReference type="InterPro" id="IPR011006">
    <property type="entry name" value="CheY-like_superfamily"/>
</dbReference>
<comment type="caution">
    <text evidence="5">The sequence shown here is derived from an EMBL/GenBank/DDBJ whole genome shotgun (WGS) entry which is preliminary data.</text>
</comment>
<proteinExistence type="predicted"/>
<keyword evidence="2" id="KW-0175">Coiled coil</keyword>
<evidence type="ECO:0000256" key="2">
    <source>
        <dbReference type="SAM" id="Coils"/>
    </source>
</evidence>
<dbReference type="Pfam" id="PF09851">
    <property type="entry name" value="SHOCT"/>
    <property type="match status" value="1"/>
</dbReference>
<dbReference type="PROSITE" id="PS50110">
    <property type="entry name" value="RESPONSE_REGULATORY"/>
    <property type="match status" value="1"/>
</dbReference>